<sequence length="110" mass="11974">MSTLGLAGRKSGKDDERRCSPAFPSIPSITRAQASPSSSLHYYCIRAGHARPAATWLPACHHRLIVLVLFSRRCHACCRCSAAHVRPHRGIFIIPSPATSDLLLLMGPES</sequence>
<keyword evidence="3" id="KW-1185">Reference proteome</keyword>
<evidence type="ECO:0000313" key="3">
    <source>
        <dbReference type="Proteomes" id="UP000823388"/>
    </source>
</evidence>
<evidence type="ECO:0000313" key="2">
    <source>
        <dbReference type="EMBL" id="KAG2601663.1"/>
    </source>
</evidence>
<dbReference type="EMBL" id="CM029045">
    <property type="protein sequence ID" value="KAG2601663.1"/>
    <property type="molecule type" value="Genomic_DNA"/>
</dbReference>
<protein>
    <submittedName>
        <fullName evidence="2">Uncharacterized protein</fullName>
    </submittedName>
</protein>
<proteinExistence type="predicted"/>
<organism evidence="2 3">
    <name type="scientific">Panicum virgatum</name>
    <name type="common">Blackwell switchgrass</name>
    <dbReference type="NCBI Taxonomy" id="38727"/>
    <lineage>
        <taxon>Eukaryota</taxon>
        <taxon>Viridiplantae</taxon>
        <taxon>Streptophyta</taxon>
        <taxon>Embryophyta</taxon>
        <taxon>Tracheophyta</taxon>
        <taxon>Spermatophyta</taxon>
        <taxon>Magnoliopsida</taxon>
        <taxon>Liliopsida</taxon>
        <taxon>Poales</taxon>
        <taxon>Poaceae</taxon>
        <taxon>PACMAD clade</taxon>
        <taxon>Panicoideae</taxon>
        <taxon>Panicodae</taxon>
        <taxon>Paniceae</taxon>
        <taxon>Panicinae</taxon>
        <taxon>Panicum</taxon>
        <taxon>Panicum sect. Hiantes</taxon>
    </lineage>
</organism>
<feature type="region of interest" description="Disordered" evidence="1">
    <location>
        <begin position="1"/>
        <end position="23"/>
    </location>
</feature>
<comment type="caution">
    <text evidence="2">The sequence shown here is derived from an EMBL/GenBank/DDBJ whole genome shotgun (WGS) entry which is preliminary data.</text>
</comment>
<name>A0A8T0SXP1_PANVG</name>
<evidence type="ECO:0000256" key="1">
    <source>
        <dbReference type="SAM" id="MobiDB-lite"/>
    </source>
</evidence>
<dbReference type="Proteomes" id="UP000823388">
    <property type="component" value="Chromosome 5K"/>
</dbReference>
<accession>A0A8T0SXP1</accession>
<gene>
    <name evidence="2" type="ORF">PVAP13_5KG611807</name>
</gene>
<dbReference type="AlphaFoldDB" id="A0A8T0SXP1"/>
<reference evidence="2" key="1">
    <citation type="submission" date="2020-05" db="EMBL/GenBank/DDBJ databases">
        <title>WGS assembly of Panicum virgatum.</title>
        <authorList>
            <person name="Lovell J.T."/>
            <person name="Jenkins J."/>
            <person name="Shu S."/>
            <person name="Juenger T.E."/>
            <person name="Schmutz J."/>
        </authorList>
    </citation>
    <scope>NUCLEOTIDE SEQUENCE</scope>
    <source>
        <strain evidence="2">AP13</strain>
    </source>
</reference>